<dbReference type="PANTHER" id="PTHR11741:SF0">
    <property type="entry name" value="ELONGATION FACTOR TS, MITOCHONDRIAL"/>
    <property type="match status" value="1"/>
</dbReference>
<dbReference type="FunFam" id="1.10.286.20:FF:000001">
    <property type="entry name" value="Elongation factor Ts"/>
    <property type="match status" value="1"/>
</dbReference>
<evidence type="ECO:0000256" key="6">
    <source>
        <dbReference type="HAMAP-Rule" id="MF_00050"/>
    </source>
</evidence>
<dbReference type="GO" id="GO:0005737">
    <property type="term" value="C:cytoplasm"/>
    <property type="evidence" value="ECO:0007669"/>
    <property type="project" value="UniProtKB-SubCell"/>
</dbReference>
<dbReference type="FunFam" id="1.10.8.10:FF:000001">
    <property type="entry name" value="Elongation factor Ts"/>
    <property type="match status" value="1"/>
</dbReference>
<dbReference type="InterPro" id="IPR018101">
    <property type="entry name" value="Transl_elong_Ts_CS"/>
</dbReference>
<gene>
    <name evidence="6" type="primary">tsf</name>
    <name evidence="10" type="ORF">GGQ63_000364</name>
</gene>
<name>A0A7W9CTF1_9HYPH</name>
<dbReference type="CDD" id="cd14275">
    <property type="entry name" value="UBA_EF-Ts"/>
    <property type="match status" value="1"/>
</dbReference>
<evidence type="ECO:0000256" key="8">
    <source>
        <dbReference type="RuleBase" id="RU000643"/>
    </source>
</evidence>
<organism evidence="10 11">
    <name type="scientific">Prosthecomicrobium pneumaticum</name>
    <dbReference type="NCBI Taxonomy" id="81895"/>
    <lineage>
        <taxon>Bacteria</taxon>
        <taxon>Pseudomonadati</taxon>
        <taxon>Pseudomonadota</taxon>
        <taxon>Alphaproteobacteria</taxon>
        <taxon>Hyphomicrobiales</taxon>
        <taxon>Kaistiaceae</taxon>
        <taxon>Prosthecomicrobium</taxon>
    </lineage>
</organism>
<accession>A0A7W9CTF1</accession>
<evidence type="ECO:0000256" key="5">
    <source>
        <dbReference type="ARBA" id="ARBA00022917"/>
    </source>
</evidence>
<protein>
    <recommendedName>
        <fullName evidence="2 6">Elongation factor Ts</fullName>
        <shortName evidence="6">EF-Ts</shortName>
    </recommendedName>
</protein>
<dbReference type="Pfam" id="PF00889">
    <property type="entry name" value="EF_TS"/>
    <property type="match status" value="1"/>
</dbReference>
<evidence type="ECO:0000259" key="9">
    <source>
        <dbReference type="Pfam" id="PF00889"/>
    </source>
</evidence>
<dbReference type="InterPro" id="IPR036402">
    <property type="entry name" value="EF-Ts_dimer_sf"/>
</dbReference>
<keyword evidence="11" id="KW-1185">Reference proteome</keyword>
<comment type="similarity">
    <text evidence="1 6 7">Belongs to the EF-Ts family.</text>
</comment>
<dbReference type="InterPro" id="IPR001816">
    <property type="entry name" value="Transl_elong_EFTs/EF1B"/>
</dbReference>
<evidence type="ECO:0000256" key="2">
    <source>
        <dbReference type="ARBA" id="ARBA00016956"/>
    </source>
</evidence>
<dbReference type="Gene3D" id="3.30.479.20">
    <property type="entry name" value="Elongation factor Ts, dimerisation domain"/>
    <property type="match status" value="2"/>
</dbReference>
<dbReference type="SUPFAM" id="SSF46934">
    <property type="entry name" value="UBA-like"/>
    <property type="match status" value="1"/>
</dbReference>
<evidence type="ECO:0000313" key="10">
    <source>
        <dbReference type="EMBL" id="MBB5751321.1"/>
    </source>
</evidence>
<dbReference type="InterPro" id="IPR009060">
    <property type="entry name" value="UBA-like_sf"/>
</dbReference>
<dbReference type="NCBIfam" id="TIGR00116">
    <property type="entry name" value="tsf"/>
    <property type="match status" value="1"/>
</dbReference>
<reference evidence="10 11" key="1">
    <citation type="submission" date="2020-08" db="EMBL/GenBank/DDBJ databases">
        <title>Genomic Encyclopedia of Type Strains, Phase IV (KMG-IV): sequencing the most valuable type-strain genomes for metagenomic binning, comparative biology and taxonomic classification.</title>
        <authorList>
            <person name="Goeker M."/>
        </authorList>
    </citation>
    <scope>NUCLEOTIDE SEQUENCE [LARGE SCALE GENOMIC DNA]</scope>
    <source>
        <strain evidence="10 11">DSM 16268</strain>
    </source>
</reference>
<comment type="caution">
    <text evidence="10">The sequence shown here is derived from an EMBL/GenBank/DDBJ whole genome shotgun (WGS) entry which is preliminary data.</text>
</comment>
<comment type="function">
    <text evidence="6 7">Associates with the EF-Tu.GDP complex and induces the exchange of GDP to GTP. It remains bound to the aminoacyl-tRNA.EF-Tu.GTP complex up to the GTP hydrolysis stage on the ribosome.</text>
</comment>
<dbReference type="AlphaFoldDB" id="A0A7W9CTF1"/>
<feature type="domain" description="Translation elongation factor EFTs/EF1B dimerisation" evidence="9">
    <location>
        <begin position="70"/>
        <end position="288"/>
    </location>
</feature>
<dbReference type="RefSeq" id="WP_183851887.1">
    <property type="nucleotide sequence ID" value="NZ_JACHOO010000001.1"/>
</dbReference>
<evidence type="ECO:0000313" key="11">
    <source>
        <dbReference type="Proteomes" id="UP000523821"/>
    </source>
</evidence>
<evidence type="ECO:0000256" key="1">
    <source>
        <dbReference type="ARBA" id="ARBA00005532"/>
    </source>
</evidence>
<dbReference type="PANTHER" id="PTHR11741">
    <property type="entry name" value="ELONGATION FACTOR TS"/>
    <property type="match status" value="1"/>
</dbReference>
<dbReference type="EMBL" id="JACHOO010000001">
    <property type="protein sequence ID" value="MBB5751321.1"/>
    <property type="molecule type" value="Genomic_DNA"/>
</dbReference>
<evidence type="ECO:0000256" key="7">
    <source>
        <dbReference type="RuleBase" id="RU000642"/>
    </source>
</evidence>
<feature type="region of interest" description="Involved in Mg(2+) ion dislocation from EF-Tu" evidence="6">
    <location>
        <begin position="79"/>
        <end position="82"/>
    </location>
</feature>
<proteinExistence type="inferred from homology"/>
<evidence type="ECO:0000256" key="4">
    <source>
        <dbReference type="ARBA" id="ARBA00022768"/>
    </source>
</evidence>
<dbReference type="HAMAP" id="MF_00050">
    <property type="entry name" value="EF_Ts"/>
    <property type="match status" value="1"/>
</dbReference>
<sequence length="308" mass="32182">MTISAQMVKDLREKTGAGMMDCKAALTETSGDIEAAIDWLRTKGLAKAAKKAGRVAAEGLIGVASGETAAVVVEVNSETDFVARNGAFQDLVLNTAKAALGTDGSLEATAAAPYPGGETSVEETIKAAVATIGENMTLRRVGRIAVGEGVVATYVHSAVAPNLGKIGVLVGLESTGDRDRLLQFGRQVAMHIAATNPLAVRVEEVDPAVVARERAVYAEQARESGKPEAIIEKMVDGRIRKFYEEVVLLAQTFVVDPDNTVEKAVAALSKELGAPVAITQFVAFRVGEGIEREESDFAAEVAAAAGTK</sequence>
<keyword evidence="5 6" id="KW-0648">Protein biosynthesis</keyword>
<dbReference type="SUPFAM" id="SSF54713">
    <property type="entry name" value="Elongation factor Ts (EF-Ts), dimerisation domain"/>
    <property type="match status" value="2"/>
</dbReference>
<dbReference type="GO" id="GO:0003746">
    <property type="term" value="F:translation elongation factor activity"/>
    <property type="evidence" value="ECO:0007669"/>
    <property type="project" value="UniProtKB-UniRule"/>
</dbReference>
<comment type="subcellular location">
    <subcellularLocation>
        <location evidence="6 8">Cytoplasm</location>
    </subcellularLocation>
</comment>
<dbReference type="Gene3D" id="1.10.8.10">
    <property type="entry name" value="DNA helicase RuvA subunit, C-terminal domain"/>
    <property type="match status" value="1"/>
</dbReference>
<evidence type="ECO:0000256" key="3">
    <source>
        <dbReference type="ARBA" id="ARBA00022490"/>
    </source>
</evidence>
<dbReference type="InterPro" id="IPR014039">
    <property type="entry name" value="Transl_elong_EFTs/EF1B_dimer"/>
</dbReference>
<dbReference type="Proteomes" id="UP000523821">
    <property type="component" value="Unassembled WGS sequence"/>
</dbReference>
<dbReference type="Gene3D" id="1.10.286.20">
    <property type="match status" value="1"/>
</dbReference>
<keyword evidence="4 6" id="KW-0251">Elongation factor</keyword>
<keyword evidence="3 6" id="KW-0963">Cytoplasm</keyword>
<dbReference type="PROSITE" id="PS01127">
    <property type="entry name" value="EF_TS_2"/>
    <property type="match status" value="1"/>
</dbReference>